<protein>
    <submittedName>
        <fullName evidence="2">Uncharacterized protein</fullName>
    </submittedName>
</protein>
<dbReference type="OrthoDB" id="3944675at2759"/>
<accession>A0A2B7XVC4</accession>
<sequence length="592" mass="66509">MDGHTFTTGECLCEDPKNFTPLIQPVIEGLFKLDNTIRAVLLEAFKTIAELGISAVPGGPAITAARKAIEGAKTFAEKGLDAASYFNSWVGKSCGVPDWDFDLVSVFGKLINAPDSMGTSKGCFQRNKKICKEKPKNNPKDQPKDDSRDKADENSDKKPDDKNECKGKRAGGNNNGCNNDVHFTEITKSIPVLKTITKTCTGALHTQACYHYYSVLKNYNWIPKEHPCSDYHRQNRKEKTLPAIGKWEEQHKHNEWRKYAKESYTFKQQTVLKPACQRYEWPAAYFLPKSVTQDIENKKGQLVKWVPGQRMEVLGNYGTFFVATRTVGLVDLRRPGKVIKKVDGEKKTFITQYEAKFTRAVFRMAFDWTGVKIPTENNDWGLRDDPCWPEGIVLENPGYVLLNEDKWYKTAKGLSTVNPQTLGYDERPAAHSVQAAEQRRNSRLQKATVPPVNPRLKANPANQRFRKARNADWHTPGSEDRLQVLENDFAVRDLNNTPRLTEDEVKRDVQIIDCEDSMCTNEGRRLAEEGEGDDVVFIPGAPQPNAPSRNPNIIPTPVTTMVTKAKPEKRGETIPDIPAATGVAQENAVLLS</sequence>
<evidence type="ECO:0000256" key="1">
    <source>
        <dbReference type="SAM" id="MobiDB-lite"/>
    </source>
</evidence>
<evidence type="ECO:0000313" key="2">
    <source>
        <dbReference type="EMBL" id="PGH12582.1"/>
    </source>
</evidence>
<proteinExistence type="predicted"/>
<dbReference type="AlphaFoldDB" id="A0A2B7XVC4"/>
<reference evidence="2 3" key="1">
    <citation type="submission" date="2017-10" db="EMBL/GenBank/DDBJ databases">
        <title>Comparative genomics in systemic dimorphic fungi from Ajellomycetaceae.</title>
        <authorList>
            <person name="Munoz J.F."/>
            <person name="Mcewen J.G."/>
            <person name="Clay O.K."/>
            <person name="Cuomo C.A."/>
        </authorList>
    </citation>
    <scope>NUCLEOTIDE SEQUENCE [LARGE SCALE GENOMIC DNA]</scope>
    <source>
        <strain evidence="2 3">UAMH5409</strain>
    </source>
</reference>
<name>A0A2B7XVC4_9EURO</name>
<evidence type="ECO:0000313" key="3">
    <source>
        <dbReference type="Proteomes" id="UP000223968"/>
    </source>
</evidence>
<feature type="compositionally biased region" description="Basic and acidic residues" evidence="1">
    <location>
        <begin position="132"/>
        <end position="167"/>
    </location>
</feature>
<gene>
    <name evidence="2" type="ORF">AJ79_04203</name>
</gene>
<comment type="caution">
    <text evidence="2">The sequence shown here is derived from an EMBL/GenBank/DDBJ whole genome shotgun (WGS) entry which is preliminary data.</text>
</comment>
<dbReference type="Proteomes" id="UP000223968">
    <property type="component" value="Unassembled WGS sequence"/>
</dbReference>
<organism evidence="2 3">
    <name type="scientific">Helicocarpus griseus UAMH5409</name>
    <dbReference type="NCBI Taxonomy" id="1447875"/>
    <lineage>
        <taxon>Eukaryota</taxon>
        <taxon>Fungi</taxon>
        <taxon>Dikarya</taxon>
        <taxon>Ascomycota</taxon>
        <taxon>Pezizomycotina</taxon>
        <taxon>Eurotiomycetes</taxon>
        <taxon>Eurotiomycetidae</taxon>
        <taxon>Onygenales</taxon>
        <taxon>Ajellomycetaceae</taxon>
        <taxon>Helicocarpus</taxon>
    </lineage>
</organism>
<feature type="region of interest" description="Disordered" evidence="1">
    <location>
        <begin position="132"/>
        <end position="171"/>
    </location>
</feature>
<keyword evidence="3" id="KW-1185">Reference proteome</keyword>
<dbReference type="EMBL" id="PDNB01000056">
    <property type="protein sequence ID" value="PGH12582.1"/>
    <property type="molecule type" value="Genomic_DNA"/>
</dbReference>